<dbReference type="EMBL" id="LUCH01000654">
    <property type="protein sequence ID" value="KAF5404623.1"/>
    <property type="molecule type" value="Genomic_DNA"/>
</dbReference>
<dbReference type="Proteomes" id="UP000748531">
    <property type="component" value="Unassembled WGS sequence"/>
</dbReference>
<organism evidence="1 2">
    <name type="scientific">Paragonimus heterotremus</name>
    <dbReference type="NCBI Taxonomy" id="100268"/>
    <lineage>
        <taxon>Eukaryota</taxon>
        <taxon>Metazoa</taxon>
        <taxon>Spiralia</taxon>
        <taxon>Lophotrochozoa</taxon>
        <taxon>Platyhelminthes</taxon>
        <taxon>Trematoda</taxon>
        <taxon>Digenea</taxon>
        <taxon>Plagiorchiida</taxon>
        <taxon>Troglotremata</taxon>
        <taxon>Troglotrematidae</taxon>
        <taxon>Paragonimus</taxon>
    </lineage>
</organism>
<keyword evidence="2" id="KW-1185">Reference proteome</keyword>
<dbReference type="AlphaFoldDB" id="A0A8J4TDL8"/>
<sequence length="45" mass="5307">MYLPHSRRNQLYFKFPISIPLVHSCKIPCMVSNQLQRFVQNAIGM</sequence>
<evidence type="ECO:0000313" key="1">
    <source>
        <dbReference type="EMBL" id="KAF5404623.1"/>
    </source>
</evidence>
<proteinExistence type="predicted"/>
<accession>A0A8J4TDL8</accession>
<name>A0A8J4TDL8_9TREM</name>
<reference evidence="1" key="1">
    <citation type="submission" date="2019-05" db="EMBL/GenBank/DDBJ databases">
        <title>Annotation for the trematode Paragonimus heterotremus.</title>
        <authorList>
            <person name="Choi Y.-J."/>
        </authorList>
    </citation>
    <scope>NUCLEOTIDE SEQUENCE</scope>
    <source>
        <strain evidence="1">LC</strain>
    </source>
</reference>
<evidence type="ECO:0000313" key="2">
    <source>
        <dbReference type="Proteomes" id="UP000748531"/>
    </source>
</evidence>
<gene>
    <name evidence="1" type="ORF">PHET_01890</name>
</gene>
<comment type="caution">
    <text evidence="1">The sequence shown here is derived from an EMBL/GenBank/DDBJ whole genome shotgun (WGS) entry which is preliminary data.</text>
</comment>
<protein>
    <submittedName>
        <fullName evidence="1">Uncharacterized protein</fullName>
    </submittedName>
</protein>